<evidence type="ECO:0000313" key="1">
    <source>
        <dbReference type="EMBL" id="GAK73084.1"/>
    </source>
</evidence>
<dbReference type="AlphaFoldDB" id="A0A081D2D8"/>
<accession>A0A081D2D8</accession>
<dbReference type="InterPro" id="IPR007948">
    <property type="entry name" value="DUF736"/>
</dbReference>
<name>A0A081D2D8_9HYPH</name>
<protein>
    <recommendedName>
        <fullName evidence="3">DUF736 domain-containing protein</fullName>
    </recommendedName>
</protein>
<evidence type="ECO:0000313" key="2">
    <source>
        <dbReference type="Proteomes" id="UP000028701"/>
    </source>
</evidence>
<sequence>MKNITNYIQFNGDNIETADGTGLISTIERDLEITVTPFSSTNERAPTHRVYATSPAGHKLDVGGIWKKENGEGRPYYTISIKRMGFNANLGRFPGQDDPTLQAIIEWEPRD</sequence>
<dbReference type="Proteomes" id="UP000028701">
    <property type="component" value="Unassembled WGS sequence"/>
</dbReference>
<organism evidence="1 2">
    <name type="scientific">Agrobacterium rubi TR3 = NBRC 13261</name>
    <dbReference type="NCBI Taxonomy" id="1368415"/>
    <lineage>
        <taxon>Bacteria</taxon>
        <taxon>Pseudomonadati</taxon>
        <taxon>Pseudomonadota</taxon>
        <taxon>Alphaproteobacteria</taxon>
        <taxon>Hyphomicrobiales</taxon>
        <taxon>Rhizobiaceae</taxon>
        <taxon>Rhizobium/Agrobacterium group</taxon>
        <taxon>Agrobacterium</taxon>
    </lineage>
</organism>
<dbReference type="eggNOG" id="COG5489">
    <property type="taxonomic scope" value="Bacteria"/>
</dbReference>
<reference evidence="1 2" key="1">
    <citation type="submission" date="2014-08" db="EMBL/GenBank/DDBJ databases">
        <title>Whole genome shotgun sequence of Rhizobium rubi NBRC 13261.</title>
        <authorList>
            <person name="Katano-Makiyama Y."/>
            <person name="Hosoyama A."/>
            <person name="Hashimoto M."/>
            <person name="Hosoyama Y."/>
            <person name="Noguchi M."/>
            <person name="Tsuchikane K."/>
            <person name="Uohara A."/>
            <person name="Ohji S."/>
            <person name="Ichikawa N."/>
            <person name="Kimura A."/>
            <person name="Yamazoe A."/>
            <person name="Fujita N."/>
        </authorList>
    </citation>
    <scope>NUCLEOTIDE SEQUENCE [LARGE SCALE GENOMIC DNA]</scope>
    <source>
        <strain evidence="1 2">NBRC 13261</strain>
    </source>
</reference>
<dbReference type="OrthoDB" id="7915657at2"/>
<gene>
    <name evidence="1" type="ORF">RRU01S_31_00180</name>
</gene>
<dbReference type="Pfam" id="PF05284">
    <property type="entry name" value="DUF736"/>
    <property type="match status" value="1"/>
</dbReference>
<proteinExistence type="predicted"/>
<evidence type="ECO:0008006" key="3">
    <source>
        <dbReference type="Google" id="ProtNLM"/>
    </source>
</evidence>
<dbReference type="EMBL" id="BBJU01000031">
    <property type="protein sequence ID" value="GAK73084.1"/>
    <property type="molecule type" value="Genomic_DNA"/>
</dbReference>
<dbReference type="RefSeq" id="WP_045232554.1">
    <property type="nucleotide sequence ID" value="NZ_BBJU01000031.1"/>
</dbReference>
<comment type="caution">
    <text evidence="1">The sequence shown here is derived from an EMBL/GenBank/DDBJ whole genome shotgun (WGS) entry which is preliminary data.</text>
</comment>